<keyword evidence="2" id="KW-1185">Reference proteome</keyword>
<dbReference type="EMBL" id="CM042049">
    <property type="protein sequence ID" value="KAI3748199.1"/>
    <property type="molecule type" value="Genomic_DNA"/>
</dbReference>
<reference evidence="1 2" key="2">
    <citation type="journal article" date="2022" name="Mol. Ecol. Resour.">
        <title>The genomes of chicory, endive, great burdock and yacon provide insights into Asteraceae paleo-polyploidization history and plant inulin production.</title>
        <authorList>
            <person name="Fan W."/>
            <person name="Wang S."/>
            <person name="Wang H."/>
            <person name="Wang A."/>
            <person name="Jiang F."/>
            <person name="Liu H."/>
            <person name="Zhao H."/>
            <person name="Xu D."/>
            <person name="Zhang Y."/>
        </authorList>
    </citation>
    <scope>NUCLEOTIDE SEQUENCE [LARGE SCALE GENOMIC DNA]</scope>
    <source>
        <strain evidence="2">cv. Niubang</strain>
    </source>
</reference>
<accession>A0ACB9DND5</accession>
<gene>
    <name evidence="1" type="ORF">L6452_11126</name>
</gene>
<name>A0ACB9DND5_ARCLA</name>
<sequence>MEGENENQRVVLIHDACGGVRTNVVRWILDGFSLKSGDVFTFLSVLRQIHHPMGYKIRVESSMFGANQKAIDEELARRKKEHQDNLELVQISKLYQMQQIDFKIELVAGPIPKNAAVEASKKSNATWVILDRRMKRDKNHFLQKLSCGISTMKRNDDIIKIRGPKLVLNPKTHLSYDQMLPIDHKKTTQNDEELFSIEFDSSYTSSTSTSTSISDGNLTIGNNQEDKTKLLSTLLEAFGEEQENSSTNDRVQMPPPMPEEKVQLDQKKCSTCSSTRPTNVWQSREFSYSELVDATNRFSSDNLIYRGENEAVFCGTLKGSKLNVIVKEQKDVKKYKSEMQALEKTRNENVVMLLGTCLDNHLRLLVFEFACNGSLDQHLSHQRSRPLTWTERIKIALGASRGLFHLHENNIIHSDIRPKNILLTHDLEPLAIPLVKERKFCELIDPGIAYDDDQFMSMVQVAVKCVCEDPQIRSTMDEVAFTLDYIKDTDEIQEVNQDQGSIGQSQRNRKVNFDFAVTTPVPKQAKHFYQVGQV</sequence>
<evidence type="ECO:0000313" key="1">
    <source>
        <dbReference type="EMBL" id="KAI3748199.1"/>
    </source>
</evidence>
<reference evidence="2" key="1">
    <citation type="journal article" date="2022" name="Mol. Ecol. Resour.">
        <title>The genomes of chicory, endive, great burdock and yacon provide insights into Asteraceae palaeo-polyploidization history and plant inulin production.</title>
        <authorList>
            <person name="Fan W."/>
            <person name="Wang S."/>
            <person name="Wang H."/>
            <person name="Wang A."/>
            <person name="Jiang F."/>
            <person name="Liu H."/>
            <person name="Zhao H."/>
            <person name="Xu D."/>
            <person name="Zhang Y."/>
        </authorList>
    </citation>
    <scope>NUCLEOTIDE SEQUENCE [LARGE SCALE GENOMIC DNA]</scope>
    <source>
        <strain evidence="2">cv. Niubang</strain>
    </source>
</reference>
<organism evidence="1 2">
    <name type="scientific">Arctium lappa</name>
    <name type="common">Greater burdock</name>
    <name type="synonym">Lappa major</name>
    <dbReference type="NCBI Taxonomy" id="4217"/>
    <lineage>
        <taxon>Eukaryota</taxon>
        <taxon>Viridiplantae</taxon>
        <taxon>Streptophyta</taxon>
        <taxon>Embryophyta</taxon>
        <taxon>Tracheophyta</taxon>
        <taxon>Spermatophyta</taxon>
        <taxon>Magnoliopsida</taxon>
        <taxon>eudicotyledons</taxon>
        <taxon>Gunneridae</taxon>
        <taxon>Pentapetalae</taxon>
        <taxon>asterids</taxon>
        <taxon>campanulids</taxon>
        <taxon>Asterales</taxon>
        <taxon>Asteraceae</taxon>
        <taxon>Carduoideae</taxon>
        <taxon>Cardueae</taxon>
        <taxon>Arctiinae</taxon>
        <taxon>Arctium</taxon>
    </lineage>
</organism>
<protein>
    <submittedName>
        <fullName evidence="1">Uncharacterized protein</fullName>
    </submittedName>
</protein>
<proteinExistence type="predicted"/>
<evidence type="ECO:0000313" key="2">
    <source>
        <dbReference type="Proteomes" id="UP001055879"/>
    </source>
</evidence>
<comment type="caution">
    <text evidence="1">The sequence shown here is derived from an EMBL/GenBank/DDBJ whole genome shotgun (WGS) entry which is preliminary data.</text>
</comment>
<dbReference type="Proteomes" id="UP001055879">
    <property type="component" value="Linkage Group LG03"/>
</dbReference>